<dbReference type="Pfam" id="PF24036">
    <property type="entry name" value="DUF7345"/>
    <property type="match status" value="1"/>
</dbReference>
<evidence type="ECO:0000259" key="4">
    <source>
        <dbReference type="Pfam" id="PF24036"/>
    </source>
</evidence>
<evidence type="ECO:0000256" key="1">
    <source>
        <dbReference type="SAM" id="MobiDB-lite"/>
    </source>
</evidence>
<dbReference type="SUPFAM" id="SSF46785">
    <property type="entry name" value="Winged helix' DNA-binding domain"/>
    <property type="match status" value="1"/>
</dbReference>
<evidence type="ECO:0000256" key="2">
    <source>
        <dbReference type="SAM" id="Phobius"/>
    </source>
</evidence>
<organism evidence="5 6">
    <name type="scientific">Natronocalculus amylovorans</name>
    <dbReference type="NCBI Taxonomy" id="2917812"/>
    <lineage>
        <taxon>Archaea</taxon>
        <taxon>Methanobacteriati</taxon>
        <taxon>Methanobacteriota</taxon>
        <taxon>Stenosarchaea group</taxon>
        <taxon>Halobacteria</taxon>
        <taxon>Halobacteriales</taxon>
        <taxon>Haloferacaceae</taxon>
        <taxon>Natronocalculus</taxon>
    </lineage>
</organism>
<keyword evidence="2" id="KW-0812">Transmembrane</keyword>
<evidence type="ECO:0000259" key="3">
    <source>
        <dbReference type="Pfam" id="PF24034"/>
    </source>
</evidence>
<dbReference type="InterPro" id="IPR055767">
    <property type="entry name" value="DUF7343"/>
</dbReference>
<gene>
    <name evidence="5" type="ORF">AArcSt2_03700</name>
</gene>
<feature type="transmembrane region" description="Helical" evidence="2">
    <location>
        <begin position="222"/>
        <end position="239"/>
    </location>
</feature>
<dbReference type="EMBL" id="JAKRVX010000001">
    <property type="protein sequence ID" value="MCL9816040.1"/>
    <property type="molecule type" value="Genomic_DNA"/>
</dbReference>
<comment type="caution">
    <text evidence="5">The sequence shown here is derived from an EMBL/GenBank/DDBJ whole genome shotgun (WGS) entry which is preliminary data.</text>
</comment>
<dbReference type="Proteomes" id="UP001203207">
    <property type="component" value="Unassembled WGS sequence"/>
</dbReference>
<feature type="domain" description="DUF7343" evidence="3">
    <location>
        <begin position="284"/>
        <end position="345"/>
    </location>
</feature>
<reference evidence="5" key="1">
    <citation type="journal article" date="2022" name="Syst. Appl. Microbiol.">
        <title>Natronocalculus amylovorans gen. nov., sp. nov., and Natranaeroarchaeum aerophilus sp. nov., dominant culturable amylolytic natronoarchaea from hypersaline soda lakes in southwestern Siberia.</title>
        <authorList>
            <person name="Sorokin D.Y."/>
            <person name="Elcheninov A.G."/>
            <person name="Khizhniak T.V."/>
            <person name="Koenen M."/>
            <person name="Bale N.J."/>
            <person name="Damste J.S.S."/>
            <person name="Kublanov I.V."/>
        </authorList>
    </citation>
    <scope>NUCLEOTIDE SEQUENCE</scope>
    <source>
        <strain evidence="5">AArc-St2</strain>
    </source>
</reference>
<name>A0AAE3K818_9EURY</name>
<keyword evidence="2" id="KW-0472">Membrane</keyword>
<sequence length="353" mass="38802">MRVAIVFICLLVCGGAVALTGSATPATLVGDEMLQTGELDADRIILEANVDEAGTATWTVSYRIALDDDATEEAFDDLRDEIADDEDAYLEPFVDRMQRVQDDAASQTSREMAIENPRIETDRQELPGPYGIVRYEFEWVGFAAVSDDTIVAGDALSGLFLDEENRLIIRHPEGYTVESISPSPSEQTDRSMSWNGPIDFAPNEPRVTVVPASTPLFTADRVAIGLGVVLVIVGGALWLRRDVDSKSTPTEAPEAGAQPTTPSEPQSVAEDTDTEEPNMVPEELLSNEERVLRLVEENGGRMKQQEVVQSFEWSAARTSQIVGALRDDGKIESFRIGRENVLRIPEKDEESRE</sequence>
<dbReference type="Pfam" id="PF24034">
    <property type="entry name" value="DUF7343"/>
    <property type="match status" value="1"/>
</dbReference>
<evidence type="ECO:0000313" key="6">
    <source>
        <dbReference type="Proteomes" id="UP001203207"/>
    </source>
</evidence>
<evidence type="ECO:0008006" key="7">
    <source>
        <dbReference type="Google" id="ProtNLM"/>
    </source>
</evidence>
<dbReference type="AlphaFoldDB" id="A0AAE3K818"/>
<protein>
    <recommendedName>
        <fullName evidence="7">DUF4897 domain-containing protein</fullName>
    </recommendedName>
</protein>
<dbReference type="InterPro" id="IPR036390">
    <property type="entry name" value="WH_DNA-bd_sf"/>
</dbReference>
<feature type="region of interest" description="Disordered" evidence="1">
    <location>
        <begin position="245"/>
        <end position="285"/>
    </location>
</feature>
<evidence type="ECO:0000313" key="5">
    <source>
        <dbReference type="EMBL" id="MCL9816040.1"/>
    </source>
</evidence>
<dbReference type="InterPro" id="IPR055769">
    <property type="entry name" value="DUF7345"/>
</dbReference>
<accession>A0AAE3K818</accession>
<dbReference type="RefSeq" id="WP_174652450.1">
    <property type="nucleotide sequence ID" value="NZ_JAKRVX010000001.1"/>
</dbReference>
<feature type="domain" description="DUF7345" evidence="4">
    <location>
        <begin position="48"/>
        <end position="175"/>
    </location>
</feature>
<keyword evidence="6" id="KW-1185">Reference proteome</keyword>
<keyword evidence="2" id="KW-1133">Transmembrane helix</keyword>
<reference evidence="5" key="2">
    <citation type="submission" date="2022-02" db="EMBL/GenBank/DDBJ databases">
        <authorList>
            <person name="Elcheninov A.G."/>
            <person name="Sorokin D.Y."/>
            <person name="Kublanov I.V."/>
        </authorList>
    </citation>
    <scope>NUCLEOTIDE SEQUENCE</scope>
    <source>
        <strain evidence="5">AArc-St2</strain>
    </source>
</reference>
<proteinExistence type="predicted"/>